<accession>A0A9P6LH60</accession>
<dbReference type="EMBL" id="JAATWM020000033">
    <property type="protein sequence ID" value="KAF9873208.1"/>
    <property type="molecule type" value="Genomic_DNA"/>
</dbReference>
<dbReference type="Gene3D" id="3.40.390.10">
    <property type="entry name" value="Collagenase (Catalytic Domain)"/>
    <property type="match status" value="1"/>
</dbReference>
<gene>
    <name evidence="2" type="ORF">CkaCkLH20_09371</name>
</gene>
<dbReference type="InterPro" id="IPR024079">
    <property type="entry name" value="MetalloPept_cat_dom_sf"/>
</dbReference>
<dbReference type="GeneID" id="62165160"/>
<dbReference type="Proteomes" id="UP000781932">
    <property type="component" value="Unassembled WGS sequence"/>
</dbReference>
<proteinExistence type="predicted"/>
<dbReference type="SUPFAM" id="SSF55486">
    <property type="entry name" value="Metalloproteases ('zincins'), catalytic domain"/>
    <property type="match status" value="1"/>
</dbReference>
<evidence type="ECO:0000313" key="2">
    <source>
        <dbReference type="EMBL" id="KAF9873208.1"/>
    </source>
</evidence>
<evidence type="ECO:0008006" key="4">
    <source>
        <dbReference type="Google" id="ProtNLM"/>
    </source>
</evidence>
<sequence>MAKGSAFLRLFSGLLFFLSGILALELGDIFTLQDRSNDGGCNDRLAVLDDWHTESIYSTDAAVTAIDNYDREVEVRRSLSVFFGIANRARTGVNTPSYQARMRVRENIIRVRDFLNDNPDYNRDDYLFFCDSTFFTLHERTDPALDFQGNEIRDQNGDPVPIDSVPEYRTALNEDPDNKAWWSGDLLENMKGYFFTEYGANYCYDDDLGVTADIQPYIQGANGQAVTGDSKTSLIMCPHSFDRTDMPNTYRDANNLITDSPPTNLADAIPKSATFLHEMFHTLYGGYFLAGDDETYDIAACQNLARSNPNEAEINPENYVFFIAHMYHLFGVPDANEAWSIPHQWTFRHQGVGQNRVFGAA</sequence>
<dbReference type="OrthoDB" id="4259138at2759"/>
<protein>
    <recommendedName>
        <fullName evidence="4">Lysine-specific metallo-endopeptidase domain-containing protein</fullName>
    </recommendedName>
</protein>
<keyword evidence="3" id="KW-1185">Reference proteome</keyword>
<reference evidence="2" key="1">
    <citation type="submission" date="2020-03" db="EMBL/GenBank/DDBJ databases">
        <authorList>
            <person name="He L."/>
        </authorList>
    </citation>
    <scope>NUCLEOTIDE SEQUENCE</scope>
    <source>
        <strain evidence="2">CkLH20</strain>
    </source>
</reference>
<feature type="chain" id="PRO_5040109729" description="Lysine-specific metallo-endopeptidase domain-containing protein" evidence="1">
    <location>
        <begin position="24"/>
        <end position="361"/>
    </location>
</feature>
<dbReference type="RefSeq" id="XP_038742669.1">
    <property type="nucleotide sequence ID" value="XM_038892086.1"/>
</dbReference>
<name>A0A9P6LH60_9PEZI</name>
<feature type="signal peptide" evidence="1">
    <location>
        <begin position="1"/>
        <end position="23"/>
    </location>
</feature>
<organism evidence="2 3">
    <name type="scientific">Colletotrichum karsti</name>
    <dbReference type="NCBI Taxonomy" id="1095194"/>
    <lineage>
        <taxon>Eukaryota</taxon>
        <taxon>Fungi</taxon>
        <taxon>Dikarya</taxon>
        <taxon>Ascomycota</taxon>
        <taxon>Pezizomycotina</taxon>
        <taxon>Sordariomycetes</taxon>
        <taxon>Hypocreomycetidae</taxon>
        <taxon>Glomerellales</taxon>
        <taxon>Glomerellaceae</taxon>
        <taxon>Colletotrichum</taxon>
        <taxon>Colletotrichum boninense species complex</taxon>
    </lineage>
</organism>
<comment type="caution">
    <text evidence="2">The sequence shown here is derived from an EMBL/GenBank/DDBJ whole genome shotgun (WGS) entry which is preliminary data.</text>
</comment>
<dbReference type="GO" id="GO:0008237">
    <property type="term" value="F:metallopeptidase activity"/>
    <property type="evidence" value="ECO:0007669"/>
    <property type="project" value="InterPro"/>
</dbReference>
<evidence type="ECO:0000256" key="1">
    <source>
        <dbReference type="SAM" id="SignalP"/>
    </source>
</evidence>
<dbReference type="AlphaFoldDB" id="A0A9P6LH60"/>
<evidence type="ECO:0000313" key="3">
    <source>
        <dbReference type="Proteomes" id="UP000781932"/>
    </source>
</evidence>
<reference evidence="2" key="2">
    <citation type="submission" date="2020-11" db="EMBL/GenBank/DDBJ databases">
        <title>Whole genome sequencing of Colletotrichum sp.</title>
        <authorList>
            <person name="Li H."/>
        </authorList>
    </citation>
    <scope>NUCLEOTIDE SEQUENCE</scope>
    <source>
        <strain evidence="2">CkLH20</strain>
    </source>
</reference>
<keyword evidence="1" id="KW-0732">Signal</keyword>